<accession>A0A397JJX2</accession>
<sequence>MTGFGDSFDKVSDQANENIINKQVLGRLYFLHSHGFFRGNAKMTNITLNCFIIPTGLFSGISPRSASFEITILRSTDVAVLQTQIQNYINQLPSPFNDVDIFLRAYHPGPVKYRVMKEQSPISQYFNGDLPNVFYILVQEDR</sequence>
<reference evidence="1 2" key="1">
    <citation type="submission" date="2018-08" db="EMBL/GenBank/DDBJ databases">
        <title>Genome and evolution of the arbuscular mycorrhizal fungus Diversispora epigaea (formerly Glomus versiforme) and its bacterial endosymbionts.</title>
        <authorList>
            <person name="Sun X."/>
            <person name="Fei Z."/>
            <person name="Harrison M."/>
        </authorList>
    </citation>
    <scope>NUCLEOTIDE SEQUENCE [LARGE SCALE GENOMIC DNA]</scope>
    <source>
        <strain evidence="1 2">IT104</strain>
    </source>
</reference>
<name>A0A397JJX2_9GLOM</name>
<comment type="caution">
    <text evidence="1">The sequence shown here is derived from an EMBL/GenBank/DDBJ whole genome shotgun (WGS) entry which is preliminary data.</text>
</comment>
<dbReference type="OrthoDB" id="2337369at2759"/>
<evidence type="ECO:0000313" key="1">
    <source>
        <dbReference type="EMBL" id="RHZ87098.1"/>
    </source>
</evidence>
<organism evidence="1 2">
    <name type="scientific">Diversispora epigaea</name>
    <dbReference type="NCBI Taxonomy" id="1348612"/>
    <lineage>
        <taxon>Eukaryota</taxon>
        <taxon>Fungi</taxon>
        <taxon>Fungi incertae sedis</taxon>
        <taxon>Mucoromycota</taxon>
        <taxon>Glomeromycotina</taxon>
        <taxon>Glomeromycetes</taxon>
        <taxon>Diversisporales</taxon>
        <taxon>Diversisporaceae</taxon>
        <taxon>Diversispora</taxon>
    </lineage>
</organism>
<dbReference type="AlphaFoldDB" id="A0A397JJX2"/>
<dbReference type="Proteomes" id="UP000266861">
    <property type="component" value="Unassembled WGS sequence"/>
</dbReference>
<keyword evidence="2" id="KW-1185">Reference proteome</keyword>
<protein>
    <submittedName>
        <fullName evidence="1">Uncharacterized protein</fullName>
    </submittedName>
</protein>
<proteinExistence type="predicted"/>
<gene>
    <name evidence="1" type="ORF">Glove_40g149</name>
</gene>
<evidence type="ECO:0000313" key="2">
    <source>
        <dbReference type="Proteomes" id="UP000266861"/>
    </source>
</evidence>
<dbReference type="EMBL" id="PQFF01000038">
    <property type="protein sequence ID" value="RHZ87098.1"/>
    <property type="molecule type" value="Genomic_DNA"/>
</dbReference>